<name>A0A7E4V963_PANRE</name>
<keyword evidence="1" id="KW-0472">Membrane</keyword>
<dbReference type="WBParaSite" id="Pan_g18133.t1">
    <property type="protein sequence ID" value="Pan_g18133.t1"/>
    <property type="gene ID" value="Pan_g18133"/>
</dbReference>
<keyword evidence="1" id="KW-1133">Transmembrane helix</keyword>
<dbReference type="Gene3D" id="1.20.1070.10">
    <property type="entry name" value="Rhodopsin 7-helix transmembrane proteins"/>
    <property type="match status" value="1"/>
</dbReference>
<reference evidence="2" key="1">
    <citation type="journal article" date="2013" name="Genetics">
        <title>The draft genome and transcriptome of Panagrellus redivivus are shaped by the harsh demands of a free-living lifestyle.</title>
        <authorList>
            <person name="Srinivasan J."/>
            <person name="Dillman A.R."/>
            <person name="Macchietto M.G."/>
            <person name="Heikkinen L."/>
            <person name="Lakso M."/>
            <person name="Fracchia K.M."/>
            <person name="Antoshechkin I."/>
            <person name="Mortazavi A."/>
            <person name="Wong G."/>
            <person name="Sternberg P.W."/>
        </authorList>
    </citation>
    <scope>NUCLEOTIDE SEQUENCE [LARGE SCALE GENOMIC DNA]</scope>
    <source>
        <strain evidence="2">MT8872</strain>
    </source>
</reference>
<evidence type="ECO:0000256" key="1">
    <source>
        <dbReference type="SAM" id="Phobius"/>
    </source>
</evidence>
<feature type="transmembrane region" description="Helical" evidence="1">
    <location>
        <begin position="259"/>
        <end position="282"/>
    </location>
</feature>
<proteinExistence type="predicted"/>
<keyword evidence="1" id="KW-0812">Transmembrane</keyword>
<reference evidence="3" key="2">
    <citation type="submission" date="2020-10" db="UniProtKB">
        <authorList>
            <consortium name="WormBaseParasite"/>
        </authorList>
    </citation>
    <scope>IDENTIFICATION</scope>
</reference>
<dbReference type="Proteomes" id="UP000492821">
    <property type="component" value="Unassembled WGS sequence"/>
</dbReference>
<dbReference type="PANTHER" id="PTHR23021">
    <property type="entry name" value="SERPENTINE RECEPTOR, CLASS T"/>
    <property type="match status" value="1"/>
</dbReference>
<protein>
    <submittedName>
        <fullName evidence="3">G protein-coupled receptor</fullName>
    </submittedName>
</protein>
<evidence type="ECO:0000313" key="3">
    <source>
        <dbReference type="WBParaSite" id="Pan_g18133.t1"/>
    </source>
</evidence>
<feature type="transmembrane region" description="Helical" evidence="1">
    <location>
        <begin position="101"/>
        <end position="121"/>
    </location>
</feature>
<feature type="transmembrane region" description="Helical" evidence="1">
    <location>
        <begin position="58"/>
        <end position="81"/>
    </location>
</feature>
<dbReference type="AlphaFoldDB" id="A0A7E4V963"/>
<dbReference type="InterPro" id="IPR019425">
    <property type="entry name" value="7TM_GPCR_serpentine_rcpt_Srt"/>
</dbReference>
<keyword evidence="2" id="KW-1185">Reference proteome</keyword>
<organism evidence="2 3">
    <name type="scientific">Panagrellus redivivus</name>
    <name type="common">Microworm</name>
    <dbReference type="NCBI Taxonomy" id="6233"/>
    <lineage>
        <taxon>Eukaryota</taxon>
        <taxon>Metazoa</taxon>
        <taxon>Ecdysozoa</taxon>
        <taxon>Nematoda</taxon>
        <taxon>Chromadorea</taxon>
        <taxon>Rhabditida</taxon>
        <taxon>Tylenchina</taxon>
        <taxon>Panagrolaimomorpha</taxon>
        <taxon>Panagrolaimoidea</taxon>
        <taxon>Panagrolaimidae</taxon>
        <taxon>Panagrellus</taxon>
    </lineage>
</organism>
<evidence type="ECO:0000313" key="2">
    <source>
        <dbReference type="Proteomes" id="UP000492821"/>
    </source>
</evidence>
<accession>A0A7E4V963</accession>
<feature type="transmembrane region" description="Helical" evidence="1">
    <location>
        <begin position="21"/>
        <end position="46"/>
    </location>
</feature>
<dbReference type="PANTHER" id="PTHR23021:SF11">
    <property type="entry name" value="SERPENTINE RECEPTOR, CLASS T"/>
    <property type="match status" value="1"/>
</dbReference>
<feature type="transmembrane region" description="Helical" evidence="1">
    <location>
        <begin position="186"/>
        <end position="211"/>
    </location>
</feature>
<feature type="transmembrane region" description="Helical" evidence="1">
    <location>
        <begin position="133"/>
        <end position="156"/>
    </location>
</feature>
<dbReference type="SUPFAM" id="SSF81321">
    <property type="entry name" value="Family A G protein-coupled receptor-like"/>
    <property type="match status" value="1"/>
</dbReference>
<sequence>MPNTSTIHADWYNEPLGLDDILAGSLLIMFGATILPLYALVAYVMFKNDKDIIGFRYLFSASIADMMLMVNYALWPGITILLKSEVFPTYTRSAMQMYLDWAWFSMCYHYMVIAWSRFAAIRYPTSFRIQSRVWSYSICAGCYVAALVQVLCTHFQPWYVTFYYEPSHYGMLSEDFEKYLTRGQSFFFFSFHLLMMVIPIGFYSFAIILLFKHRNGVKSMSATSHSSVEARLIVPCIFNSVVFIIGQVVITIGTGEGKWATWTVMILFSCNAAVNPLLLILFSGIIRNKLLQVLNIRPQSLDSRYITVPNGLLSGSPSPPLGSKTMSSSRSTPLMSTATRVSKDGVSCAV</sequence>
<feature type="transmembrane region" description="Helical" evidence="1">
    <location>
        <begin position="232"/>
        <end position="253"/>
    </location>
</feature>